<dbReference type="RefSeq" id="WP_117490036.1">
    <property type="nucleotide sequence ID" value="NZ_QVIG01000001.1"/>
</dbReference>
<dbReference type="InterPro" id="IPR000871">
    <property type="entry name" value="Beta-lactam_class-A"/>
</dbReference>
<gene>
    <name evidence="2" type="ORF">DR950_32740</name>
</gene>
<keyword evidence="2" id="KW-0378">Hydrolase</keyword>
<evidence type="ECO:0000313" key="2">
    <source>
        <dbReference type="EMBL" id="RGD61876.1"/>
    </source>
</evidence>
<dbReference type="PANTHER" id="PTHR35333">
    <property type="entry name" value="BETA-LACTAMASE"/>
    <property type="match status" value="1"/>
</dbReference>
<sequence>MVDSDGLHSAIAAQIEAFTTAGGTGVRSVLVKTLDGPRLTVAHRADLVLPAASLTKMILGVALFDSAERGELDPDERVRIGALPGTMYPSVLQALDPDSTVTVRELCGFALVTSDNPAAEHVRAVLGQERIDATIKAVGLHSTTFPAGFSERELGPLGRANTTTAEDMLRLVEYIDRTPHLEPVRRYLVNYLRNDRIPSRLDDDVPVRHKTGSLRGIVNDAGIVLHPAHRVAMVFLTEGQADNVRTAQEIGEVSERIVRIIAEGSAL</sequence>
<dbReference type="Gene3D" id="3.40.710.10">
    <property type="entry name" value="DD-peptidase/beta-lactamase superfamily"/>
    <property type="match status" value="1"/>
</dbReference>
<name>A0A373A145_9ACTN</name>
<reference evidence="2 3" key="1">
    <citation type="submission" date="2018-08" db="EMBL/GenBank/DDBJ databases">
        <title>Diversity &amp; Physiological Properties of Lignin-Decomposing Actinobacteria from Soil.</title>
        <authorList>
            <person name="Roh S.G."/>
            <person name="Kim S.B."/>
        </authorList>
    </citation>
    <scope>NUCLEOTIDE SEQUENCE [LARGE SCALE GENOMIC DNA]</scope>
    <source>
        <strain evidence="2 3">MMS17-GH009</strain>
    </source>
</reference>
<dbReference type="EMBL" id="QVIG01000001">
    <property type="protein sequence ID" value="RGD61876.1"/>
    <property type="molecule type" value="Genomic_DNA"/>
</dbReference>
<protein>
    <submittedName>
        <fullName evidence="2">Serine hydrolase</fullName>
    </submittedName>
</protein>
<dbReference type="GO" id="GO:0046677">
    <property type="term" value="P:response to antibiotic"/>
    <property type="evidence" value="ECO:0007669"/>
    <property type="project" value="InterPro"/>
</dbReference>
<proteinExistence type="predicted"/>
<evidence type="ECO:0000259" key="1">
    <source>
        <dbReference type="Pfam" id="PF13354"/>
    </source>
</evidence>
<keyword evidence="3" id="KW-1185">Reference proteome</keyword>
<dbReference type="PANTHER" id="PTHR35333:SF3">
    <property type="entry name" value="BETA-LACTAMASE-TYPE TRANSPEPTIDASE FOLD CONTAINING PROTEIN"/>
    <property type="match status" value="1"/>
</dbReference>
<evidence type="ECO:0000313" key="3">
    <source>
        <dbReference type="Proteomes" id="UP000263377"/>
    </source>
</evidence>
<dbReference type="AlphaFoldDB" id="A0A373A145"/>
<organism evidence="2 3">
    <name type="scientific">Kitasatospora xanthocidica</name>
    <dbReference type="NCBI Taxonomy" id="83382"/>
    <lineage>
        <taxon>Bacteria</taxon>
        <taxon>Bacillati</taxon>
        <taxon>Actinomycetota</taxon>
        <taxon>Actinomycetes</taxon>
        <taxon>Kitasatosporales</taxon>
        <taxon>Streptomycetaceae</taxon>
        <taxon>Kitasatospora</taxon>
    </lineage>
</organism>
<comment type="caution">
    <text evidence="2">The sequence shown here is derived from an EMBL/GenBank/DDBJ whole genome shotgun (WGS) entry which is preliminary data.</text>
</comment>
<dbReference type="SUPFAM" id="SSF56601">
    <property type="entry name" value="beta-lactamase/transpeptidase-like"/>
    <property type="match status" value="1"/>
</dbReference>
<dbReference type="InterPro" id="IPR045155">
    <property type="entry name" value="Beta-lactam_cat"/>
</dbReference>
<dbReference type="Pfam" id="PF13354">
    <property type="entry name" value="Beta-lactamase2"/>
    <property type="match status" value="1"/>
</dbReference>
<dbReference type="Proteomes" id="UP000263377">
    <property type="component" value="Unassembled WGS sequence"/>
</dbReference>
<feature type="domain" description="Beta-lactamase class A catalytic" evidence="1">
    <location>
        <begin position="28"/>
        <end position="235"/>
    </location>
</feature>
<dbReference type="InterPro" id="IPR012338">
    <property type="entry name" value="Beta-lactam/transpept-like"/>
</dbReference>
<dbReference type="GO" id="GO:0030655">
    <property type="term" value="P:beta-lactam antibiotic catabolic process"/>
    <property type="evidence" value="ECO:0007669"/>
    <property type="project" value="InterPro"/>
</dbReference>
<dbReference type="GO" id="GO:0008800">
    <property type="term" value="F:beta-lactamase activity"/>
    <property type="evidence" value="ECO:0007669"/>
    <property type="project" value="InterPro"/>
</dbReference>
<accession>A0A373A145</accession>